<evidence type="ECO:0000259" key="2">
    <source>
        <dbReference type="Pfam" id="PF07510"/>
    </source>
</evidence>
<protein>
    <submittedName>
        <fullName evidence="3">DUF262 domain-containing protein</fullName>
    </submittedName>
</protein>
<accession>A0AAX1UF68</accession>
<organism evidence="3 4">
    <name type="scientific">Cereibacter sphaeroides</name>
    <name type="common">Rhodobacter sphaeroides</name>
    <dbReference type="NCBI Taxonomy" id="1063"/>
    <lineage>
        <taxon>Bacteria</taxon>
        <taxon>Pseudomonadati</taxon>
        <taxon>Pseudomonadota</taxon>
        <taxon>Alphaproteobacteria</taxon>
        <taxon>Rhodobacterales</taxon>
        <taxon>Paracoccaceae</taxon>
        <taxon>Cereibacter</taxon>
    </lineage>
</organism>
<evidence type="ECO:0000259" key="1">
    <source>
        <dbReference type="Pfam" id="PF03235"/>
    </source>
</evidence>
<gene>
    <name evidence="3" type="ORF">D1114_21570</name>
</gene>
<evidence type="ECO:0000313" key="4">
    <source>
        <dbReference type="Proteomes" id="UP000266305"/>
    </source>
</evidence>
<feature type="domain" description="GmrSD restriction endonucleases C-terminal" evidence="2">
    <location>
        <begin position="434"/>
        <end position="566"/>
    </location>
</feature>
<dbReference type="EMBL" id="QWGP01000042">
    <property type="protein sequence ID" value="RHZ90948.1"/>
    <property type="molecule type" value="Genomic_DNA"/>
</dbReference>
<name>A0AAX1UF68_CERSP</name>
<dbReference type="AlphaFoldDB" id="A0AAX1UF68"/>
<feature type="domain" description="GmrSD restriction endonucleases N-terminal" evidence="1">
    <location>
        <begin position="31"/>
        <end position="248"/>
    </location>
</feature>
<dbReference type="PANTHER" id="PTHR35149">
    <property type="entry name" value="SLL5132 PROTEIN"/>
    <property type="match status" value="1"/>
</dbReference>
<proteinExistence type="predicted"/>
<dbReference type="InterPro" id="IPR011089">
    <property type="entry name" value="GmrSD_C"/>
</dbReference>
<reference evidence="3 4" key="1">
    <citation type="submission" date="2018-08" db="EMBL/GenBank/DDBJ databases">
        <title>Draft genome sequence of Rhodobacter sphaeroides FY.</title>
        <authorList>
            <person name="Rayyan A."/>
            <person name="Meyer T.E."/>
            <person name="Kyndt J.A."/>
        </authorList>
    </citation>
    <scope>NUCLEOTIDE SEQUENCE [LARGE SCALE GENOMIC DNA]</scope>
    <source>
        <strain evidence="3 4">FY</strain>
    </source>
</reference>
<evidence type="ECO:0000313" key="3">
    <source>
        <dbReference type="EMBL" id="RHZ90948.1"/>
    </source>
</evidence>
<dbReference type="Proteomes" id="UP000266305">
    <property type="component" value="Unassembled WGS sequence"/>
</dbReference>
<dbReference type="InterPro" id="IPR004919">
    <property type="entry name" value="GmrSD_N"/>
</dbReference>
<dbReference type="PANTHER" id="PTHR35149:SF2">
    <property type="entry name" value="DUF262 DOMAIN-CONTAINING PROTEIN"/>
    <property type="match status" value="1"/>
</dbReference>
<dbReference type="Pfam" id="PF07510">
    <property type="entry name" value="GmrSD_C"/>
    <property type="match status" value="1"/>
</dbReference>
<sequence>MAAMSARYRGVRHGRRRPIVESDMEAAERTISQILTEQIRYEIPAYQRPYSWEKGNVEQFLDDIWEAYEANDEEYFIGSLITIEREKGRLYDVVDGQQRLTTLNLIFSRLRDAVDEPAKSELGRRVLPRNALTGEEETPRLTLRQRDQSFFRRHVLAGHAIPDAIRKEIVKEQDAPKQRIVENLEAIDAFIGQHDQKTLKLFANFLLSKVYVVFVTTASWQSAYRLFNVLNARGMALSNADLIKNMLFARLGGNSARSGELDEAWLELEEQIGIERLDQFMAHHRSSIVATKARKALHEEFEPLVGAAESPFSFLDELNTSAKNYLRILRNDFETPAARRAVRSLQRVAFEEWIPPLLAFLNRPEPVPIEDESPVPALTEDEFVDLLERITYQNWIRRLAFTARLTVYFQLITAIRAGKSADDIRAIFRSNANDDEFRSLIDGEVYGRPFAQAVLLRLEEADQDESVTKNFGGKITIEHVLPQALKDDYWRRRFTDDDHRLWLHRLGNLALLAGIKNYKAKFYSFDRKKEVFSKKNDKVSFDTTKPILAANEWTKDQLVTRQADLVSRAARVWSLTAPAAPAISGHPLVAETA</sequence>
<comment type="caution">
    <text evidence="3">The sequence shown here is derived from an EMBL/GenBank/DDBJ whole genome shotgun (WGS) entry which is preliminary data.</text>
</comment>
<dbReference type="Pfam" id="PF03235">
    <property type="entry name" value="GmrSD_N"/>
    <property type="match status" value="1"/>
</dbReference>